<organism evidence="2 3">
    <name type="scientific">Xanthocytophaga agilis</name>
    <dbReference type="NCBI Taxonomy" id="3048010"/>
    <lineage>
        <taxon>Bacteria</taxon>
        <taxon>Pseudomonadati</taxon>
        <taxon>Bacteroidota</taxon>
        <taxon>Cytophagia</taxon>
        <taxon>Cytophagales</taxon>
        <taxon>Rhodocytophagaceae</taxon>
        <taxon>Xanthocytophaga</taxon>
    </lineage>
</organism>
<reference evidence="2" key="1">
    <citation type="submission" date="2023-05" db="EMBL/GenBank/DDBJ databases">
        <authorList>
            <person name="Zhang X."/>
        </authorList>
    </citation>
    <scope>NUCLEOTIDE SEQUENCE</scope>
    <source>
        <strain evidence="2">BD1B2-1</strain>
    </source>
</reference>
<evidence type="ECO:0000259" key="1">
    <source>
        <dbReference type="Pfam" id="PF12697"/>
    </source>
</evidence>
<dbReference type="InterPro" id="IPR050266">
    <property type="entry name" value="AB_hydrolase_sf"/>
</dbReference>
<dbReference type="GO" id="GO:0016787">
    <property type="term" value="F:hydrolase activity"/>
    <property type="evidence" value="ECO:0007669"/>
    <property type="project" value="UniProtKB-KW"/>
</dbReference>
<dbReference type="AlphaFoldDB" id="A0AAE3R3S0"/>
<dbReference type="EMBL" id="JASJOU010000002">
    <property type="protein sequence ID" value="MDJ1500875.1"/>
    <property type="molecule type" value="Genomic_DNA"/>
</dbReference>
<dbReference type="RefSeq" id="WP_314510402.1">
    <property type="nucleotide sequence ID" value="NZ_JASJOU010000002.1"/>
</dbReference>
<protein>
    <submittedName>
        <fullName evidence="2">Alpha/beta hydrolase</fullName>
    </submittedName>
</protein>
<keyword evidence="3" id="KW-1185">Reference proteome</keyword>
<dbReference type="GO" id="GO:0016020">
    <property type="term" value="C:membrane"/>
    <property type="evidence" value="ECO:0007669"/>
    <property type="project" value="TreeGrafter"/>
</dbReference>
<evidence type="ECO:0000313" key="3">
    <source>
        <dbReference type="Proteomes" id="UP001232063"/>
    </source>
</evidence>
<dbReference type="Pfam" id="PF12697">
    <property type="entry name" value="Abhydrolase_6"/>
    <property type="match status" value="1"/>
</dbReference>
<sequence length="260" mass="30448">MLYSKQFIKNAAAEWVVFIHGAGGSSSIWFKQLREFRQHFNVLLIDLRGHGKSKNLLQEHLRKTYTFTDVTKDVLEVLDYRHIKAAHFIGISLGCVIIRTLGELQPERIKSMILGGAITRLTIRSKVLMHAGNVLKRIMPYMWLYKLLAWIIMPKKRHKQSRLLFIEEAKRLARKEFLRWTRLTGEINPLLRYFHEKEIFIPTLYLMGEEDYMFLAPVRAIVKQHRSAILKVVSNSGHVVNVDQPDIFNQLSIQFIQKHS</sequence>
<dbReference type="InterPro" id="IPR000639">
    <property type="entry name" value="Epox_hydrolase-like"/>
</dbReference>
<keyword evidence="2" id="KW-0378">Hydrolase</keyword>
<dbReference type="Gene3D" id="3.40.50.1820">
    <property type="entry name" value="alpha/beta hydrolase"/>
    <property type="match status" value="1"/>
</dbReference>
<accession>A0AAE3R3S0</accession>
<dbReference type="SUPFAM" id="SSF53474">
    <property type="entry name" value="alpha/beta-Hydrolases"/>
    <property type="match status" value="1"/>
</dbReference>
<feature type="domain" description="AB hydrolase-1" evidence="1">
    <location>
        <begin position="16"/>
        <end position="250"/>
    </location>
</feature>
<evidence type="ECO:0000313" key="2">
    <source>
        <dbReference type="EMBL" id="MDJ1500875.1"/>
    </source>
</evidence>
<dbReference type="Proteomes" id="UP001232063">
    <property type="component" value="Unassembled WGS sequence"/>
</dbReference>
<dbReference type="PRINTS" id="PR00412">
    <property type="entry name" value="EPOXHYDRLASE"/>
</dbReference>
<proteinExistence type="predicted"/>
<name>A0AAE3R3S0_9BACT</name>
<dbReference type="InterPro" id="IPR029058">
    <property type="entry name" value="AB_hydrolase_fold"/>
</dbReference>
<comment type="caution">
    <text evidence="2">The sequence shown here is derived from an EMBL/GenBank/DDBJ whole genome shotgun (WGS) entry which is preliminary data.</text>
</comment>
<dbReference type="PANTHER" id="PTHR43798:SF27">
    <property type="entry name" value="HYDROLASE ALPHA_BETA HYDROLASE FOLD FAMILY"/>
    <property type="match status" value="1"/>
</dbReference>
<dbReference type="PANTHER" id="PTHR43798">
    <property type="entry name" value="MONOACYLGLYCEROL LIPASE"/>
    <property type="match status" value="1"/>
</dbReference>
<dbReference type="InterPro" id="IPR000073">
    <property type="entry name" value="AB_hydrolase_1"/>
</dbReference>
<gene>
    <name evidence="2" type="ORF">QNI22_09460</name>
</gene>